<evidence type="ECO:0000313" key="2">
    <source>
        <dbReference type="EMBL" id="ABE65410.1"/>
    </source>
</evidence>
<feature type="compositionally biased region" description="Basic residues" evidence="1">
    <location>
        <begin position="65"/>
        <end position="75"/>
    </location>
</feature>
<protein>
    <submittedName>
        <fullName evidence="2">Uncharacterized protein</fullName>
    </submittedName>
</protein>
<reference evidence="2" key="1">
    <citation type="submission" date="2006-03" db="EMBL/GenBank/DDBJ databases">
        <authorList>
            <person name="Underwood B.A."/>
            <person name="Xiao Y."/>
            <person name="Moskal W."/>
            <person name="Monaghan E."/>
            <person name="Wang W."/>
            <person name="Redman J."/>
            <person name="Wu H.C."/>
            <person name="Utterback T."/>
            <person name="Town C.D."/>
        </authorList>
    </citation>
    <scope>NUCLEOTIDE SEQUENCE</scope>
</reference>
<accession>Q1PFJ8</accession>
<organism evidence="2">
    <name type="scientific">Arabidopsis thaliana</name>
    <name type="common">Mouse-ear cress</name>
    <dbReference type="NCBI Taxonomy" id="3702"/>
    <lineage>
        <taxon>Eukaryota</taxon>
        <taxon>Viridiplantae</taxon>
        <taxon>Streptophyta</taxon>
        <taxon>Embryophyta</taxon>
        <taxon>Tracheophyta</taxon>
        <taxon>Spermatophyta</taxon>
        <taxon>Magnoliopsida</taxon>
        <taxon>eudicotyledons</taxon>
        <taxon>Gunneridae</taxon>
        <taxon>Pentapetalae</taxon>
        <taxon>rosids</taxon>
        <taxon>malvids</taxon>
        <taxon>Brassicales</taxon>
        <taxon>Brassicaceae</taxon>
        <taxon>Camelineae</taxon>
        <taxon>Arabidopsis</taxon>
    </lineage>
</organism>
<proteinExistence type="predicted"/>
<feature type="compositionally biased region" description="Basic and acidic residues" evidence="1">
    <location>
        <begin position="21"/>
        <end position="64"/>
    </location>
</feature>
<sequence>MTGMRGVLGRRFVGQVLVVMEKAKDGNRDESDNENKADKYIGRRQHHRDELREMERRNDDGIGREKKHREKRKRQ</sequence>
<evidence type="ECO:0000256" key="1">
    <source>
        <dbReference type="SAM" id="MobiDB-lite"/>
    </source>
</evidence>
<name>Q1PFJ8_ARATH</name>
<feature type="region of interest" description="Disordered" evidence="1">
    <location>
        <begin position="21"/>
        <end position="75"/>
    </location>
</feature>
<dbReference type="AlphaFoldDB" id="Q1PFJ8"/>
<dbReference type="EMBL" id="DQ446365">
    <property type="protein sequence ID" value="ABE65410.1"/>
    <property type="molecule type" value="Genomic_DNA"/>
</dbReference>
<gene>
    <name evidence="2" type="ordered locus">At1g56085</name>
</gene>